<evidence type="ECO:0008006" key="3">
    <source>
        <dbReference type="Google" id="ProtNLM"/>
    </source>
</evidence>
<dbReference type="EMBL" id="CP062983">
    <property type="protein sequence ID" value="QPC83219.1"/>
    <property type="molecule type" value="Genomic_DNA"/>
</dbReference>
<gene>
    <name evidence="1" type="ORF">G4Y79_02250</name>
</gene>
<protein>
    <recommendedName>
        <fullName evidence="3">STAS/SEC14 domain-containing protein</fullName>
    </recommendedName>
</protein>
<proteinExistence type="predicted"/>
<keyword evidence="2" id="KW-1185">Reference proteome</keyword>
<name>A0A7S8IF72_9CHLR</name>
<reference evidence="1 2" key="1">
    <citation type="submission" date="2020-02" db="EMBL/GenBank/DDBJ databases">
        <authorList>
            <person name="Zheng R.K."/>
            <person name="Sun C.M."/>
        </authorList>
    </citation>
    <scope>NUCLEOTIDE SEQUENCE [LARGE SCALE GENOMIC DNA]</scope>
    <source>
        <strain evidence="2">rifampicinis</strain>
    </source>
</reference>
<dbReference type="Proteomes" id="UP000594468">
    <property type="component" value="Chromosome"/>
</dbReference>
<dbReference type="AlphaFoldDB" id="A0A7S8IF72"/>
<organism evidence="1 2">
    <name type="scientific">Phototrophicus methaneseepsis</name>
    <dbReference type="NCBI Taxonomy" id="2710758"/>
    <lineage>
        <taxon>Bacteria</taxon>
        <taxon>Bacillati</taxon>
        <taxon>Chloroflexota</taxon>
        <taxon>Candidatus Thermofontia</taxon>
        <taxon>Phototrophicales</taxon>
        <taxon>Phototrophicaceae</taxon>
        <taxon>Phototrophicus</taxon>
    </lineage>
</organism>
<accession>A0A7S8IF72</accession>
<dbReference type="KEGG" id="pmet:G4Y79_02250"/>
<sequence length="143" mass="16600">MVLDEDNRKSCADGFSYYQDADGIIFYYVHDLKHDTVDCFVETVHRMDLLYYEANRHCRSLTDFSRLSYPTPYAMMRIQDMVRSTPAGLRESVAILTPTSMINTFIRSVMKNLPVTKTGPMRLFTDREAAMTWLVERLKLLGP</sequence>
<evidence type="ECO:0000313" key="2">
    <source>
        <dbReference type="Proteomes" id="UP000594468"/>
    </source>
</evidence>
<dbReference type="RefSeq" id="WP_195171286.1">
    <property type="nucleotide sequence ID" value="NZ_CP062983.1"/>
</dbReference>
<evidence type="ECO:0000313" key="1">
    <source>
        <dbReference type="EMBL" id="QPC83219.1"/>
    </source>
</evidence>